<dbReference type="InterPro" id="IPR025859">
    <property type="entry name" value="AurF/CmlI"/>
</dbReference>
<dbReference type="InterPro" id="IPR012348">
    <property type="entry name" value="RNR-like"/>
</dbReference>
<organism evidence="1 2">
    <name type="scientific">Streptomyces bohaiensis</name>
    <dbReference type="NCBI Taxonomy" id="1431344"/>
    <lineage>
        <taxon>Bacteria</taxon>
        <taxon>Bacillati</taxon>
        <taxon>Actinomycetota</taxon>
        <taxon>Actinomycetes</taxon>
        <taxon>Kitasatosporales</taxon>
        <taxon>Streptomycetaceae</taxon>
        <taxon>Streptomyces</taxon>
    </lineage>
</organism>
<proteinExistence type="predicted"/>
<accession>A0ABX1C8L3</accession>
<evidence type="ECO:0000313" key="2">
    <source>
        <dbReference type="Proteomes" id="UP000727056"/>
    </source>
</evidence>
<dbReference type="Proteomes" id="UP000727056">
    <property type="component" value="Unassembled WGS sequence"/>
</dbReference>
<gene>
    <name evidence="1" type="ORF">HCN52_01635</name>
</gene>
<dbReference type="RefSeq" id="WP_168086513.1">
    <property type="nucleotide sequence ID" value="NZ_BHZH01000313.1"/>
</dbReference>
<comment type="caution">
    <text evidence="1">The sequence shown here is derived from an EMBL/GenBank/DDBJ whole genome shotgun (WGS) entry which is preliminary data.</text>
</comment>
<reference evidence="1 2" key="1">
    <citation type="submission" date="2020-03" db="EMBL/GenBank/DDBJ databases">
        <title>Draft genome of Streptomyces sp. ventii, isolated from the Axial Seamount in the Pacific Ocean, and resequencing of the two type strains Streptomyces lonarensis strain NCL 716 and Streptomyces bohaiensis strain 11A07.</title>
        <authorList>
            <person name="Loughran R.M."/>
            <person name="Pfannmuller K.M."/>
            <person name="Wasson B.J."/>
            <person name="Deadmond M.C."/>
            <person name="Paddock B.E."/>
            <person name="Koyack M.J."/>
            <person name="Gallegos D.A."/>
            <person name="Mitchell E.A."/>
            <person name="Ushijima B."/>
            <person name="Saw J.H."/>
            <person name="Mcphail K.L."/>
            <person name="Videau P."/>
        </authorList>
    </citation>
    <scope>NUCLEOTIDE SEQUENCE [LARGE SCALE GENOMIC DNA]</scope>
    <source>
        <strain evidence="1 2">11A07</strain>
    </source>
</reference>
<name>A0ABX1C8L3_9ACTN</name>
<protein>
    <submittedName>
        <fullName evidence="1">Diiron oxygenase</fullName>
    </submittedName>
</protein>
<dbReference type="SUPFAM" id="SSF47240">
    <property type="entry name" value="Ferritin-like"/>
    <property type="match status" value="1"/>
</dbReference>
<sequence length="311" mass="35365">MTATSAGGGSGARAGRGARLRAAIAAVSGTVDRLSEVSRAKYQNPYAALSWPDSVDPGADWFFTPEITSLHGTPHQPEPDSEEFRRFAFLEASNFFSLNIHGEKALMEGLASRLYRSDLLEISDYLHHFLDEENKHSVYFGGFCRRYGTLYRSRNIPFPAEGDRSVADVLFFAKALLFEEHADAYNVHQARDERLHPLARFINQAHHADETRHLVFNRAIVQALWDTHAPEWDAATRDEVRDRIGQFFVTTWREYYNPDVYADLGLADPWQAAEDAWNAPSQRAHRRNYSDRCLRFLLSTGILQKEPADAF</sequence>
<keyword evidence="2" id="KW-1185">Reference proteome</keyword>
<dbReference type="Gene3D" id="1.10.620.20">
    <property type="entry name" value="Ribonucleotide Reductase, subunit A"/>
    <property type="match status" value="1"/>
</dbReference>
<dbReference type="InterPro" id="IPR009078">
    <property type="entry name" value="Ferritin-like_SF"/>
</dbReference>
<dbReference type="EMBL" id="JAAVJC010000005">
    <property type="protein sequence ID" value="NJQ13677.1"/>
    <property type="molecule type" value="Genomic_DNA"/>
</dbReference>
<evidence type="ECO:0000313" key="1">
    <source>
        <dbReference type="EMBL" id="NJQ13677.1"/>
    </source>
</evidence>
<dbReference type="Pfam" id="PF11583">
    <property type="entry name" value="AurF"/>
    <property type="match status" value="1"/>
</dbReference>